<dbReference type="InterPro" id="IPR000477">
    <property type="entry name" value="RT_dom"/>
</dbReference>
<evidence type="ECO:0000313" key="4">
    <source>
        <dbReference type="EMBL" id="UYV81271.1"/>
    </source>
</evidence>
<feature type="domain" description="Tc1-like transposase DDE" evidence="3">
    <location>
        <begin position="167"/>
        <end position="296"/>
    </location>
</feature>
<dbReference type="Pfam" id="PF00078">
    <property type="entry name" value="RVT_1"/>
    <property type="match status" value="1"/>
</dbReference>
<feature type="region of interest" description="Disordered" evidence="1">
    <location>
        <begin position="36"/>
        <end position="66"/>
    </location>
</feature>
<evidence type="ECO:0000256" key="1">
    <source>
        <dbReference type="SAM" id="MobiDB-lite"/>
    </source>
</evidence>
<dbReference type="Pfam" id="PF13358">
    <property type="entry name" value="DDE_3"/>
    <property type="match status" value="1"/>
</dbReference>
<evidence type="ECO:0000313" key="5">
    <source>
        <dbReference type="Proteomes" id="UP001235939"/>
    </source>
</evidence>
<evidence type="ECO:0000259" key="2">
    <source>
        <dbReference type="Pfam" id="PF00078"/>
    </source>
</evidence>
<evidence type="ECO:0000259" key="3">
    <source>
        <dbReference type="Pfam" id="PF13358"/>
    </source>
</evidence>
<evidence type="ECO:0008006" key="6">
    <source>
        <dbReference type="Google" id="ProtNLM"/>
    </source>
</evidence>
<dbReference type="SUPFAM" id="SSF56672">
    <property type="entry name" value="DNA/RNA polymerases"/>
    <property type="match status" value="1"/>
</dbReference>
<gene>
    <name evidence="4" type="ORF">LAZ67_20000612</name>
</gene>
<proteinExistence type="predicted"/>
<feature type="compositionally biased region" description="Polar residues" evidence="1">
    <location>
        <begin position="40"/>
        <end position="50"/>
    </location>
</feature>
<keyword evidence="5" id="KW-1185">Reference proteome</keyword>
<feature type="domain" description="Reverse transcriptase" evidence="2">
    <location>
        <begin position="75"/>
        <end position="133"/>
    </location>
</feature>
<dbReference type="EMBL" id="CP092882">
    <property type="protein sequence ID" value="UYV81271.1"/>
    <property type="molecule type" value="Genomic_DNA"/>
</dbReference>
<protein>
    <recommendedName>
        <fullName evidence="6">Reverse transcriptase domain-containing protein</fullName>
    </recommendedName>
</protein>
<dbReference type="InterPro" id="IPR043502">
    <property type="entry name" value="DNA/RNA_pol_sf"/>
</dbReference>
<name>A0ABY6LLU6_9ARAC</name>
<dbReference type="Gene3D" id="3.30.420.10">
    <property type="entry name" value="Ribonuclease H-like superfamily/Ribonuclease H"/>
    <property type="match status" value="1"/>
</dbReference>
<accession>A0ABY6LLU6</accession>
<dbReference type="Proteomes" id="UP001235939">
    <property type="component" value="Chromosome 20"/>
</dbReference>
<organism evidence="4 5">
    <name type="scientific">Cordylochernes scorpioides</name>
    <dbReference type="NCBI Taxonomy" id="51811"/>
    <lineage>
        <taxon>Eukaryota</taxon>
        <taxon>Metazoa</taxon>
        <taxon>Ecdysozoa</taxon>
        <taxon>Arthropoda</taxon>
        <taxon>Chelicerata</taxon>
        <taxon>Arachnida</taxon>
        <taxon>Pseudoscorpiones</taxon>
        <taxon>Cheliferoidea</taxon>
        <taxon>Chernetidae</taxon>
        <taxon>Cordylochernes</taxon>
    </lineage>
</organism>
<dbReference type="InterPro" id="IPR038717">
    <property type="entry name" value="Tc1-like_DDE_dom"/>
</dbReference>
<sequence length="305" mass="34316">MFHRGNSPHEDESPSNQRILMKAPYLQMRVRLTRAHGTSAGESEQATSCLESPELSLGPQSPTDRAGVESELFHTSLTPLLSQFGDIHLLLYADDIAIIGESRMNLQKKIKILKEYLDENLMTLNESKSKIMVFRNGDVSAPNGAMKERCERQNGIKLSLLTSLQHHDGRIRVWRHRGERILNSCVMHRHTGPTPGIMVWGGIGYHSRTALVRIAGTLNSQRYISEMLEPVVLLYLQGSPTAVFQQDNARPLVARIVQNALFFVNRHIELLPWPARSPDISPIENMWSIVAQRLIQITSPDATSD</sequence>
<dbReference type="InterPro" id="IPR036397">
    <property type="entry name" value="RNaseH_sf"/>
</dbReference>
<reference evidence="4 5" key="1">
    <citation type="submission" date="2022-01" db="EMBL/GenBank/DDBJ databases">
        <title>A chromosomal length assembly of Cordylochernes scorpioides.</title>
        <authorList>
            <person name="Zeh D."/>
            <person name="Zeh J."/>
        </authorList>
    </citation>
    <scope>NUCLEOTIDE SEQUENCE [LARGE SCALE GENOMIC DNA]</scope>
    <source>
        <strain evidence="4">IN4F17</strain>
        <tissue evidence="4">Whole Body</tissue>
    </source>
</reference>